<evidence type="ECO:0000256" key="5">
    <source>
        <dbReference type="ARBA" id="ARBA00022889"/>
    </source>
</evidence>
<keyword evidence="3" id="KW-0677">Repeat</keyword>
<dbReference type="PaxDb" id="8022-A0A060X954"/>
<evidence type="ECO:0000256" key="6">
    <source>
        <dbReference type="ARBA" id="ARBA00023136"/>
    </source>
</evidence>
<feature type="chain" id="PRO_5001590810" evidence="8">
    <location>
        <begin position="20"/>
        <end position="108"/>
    </location>
</feature>
<accession>A0A060X954</accession>
<keyword evidence="4" id="KW-0106">Calcium</keyword>
<protein>
    <submittedName>
        <fullName evidence="9">Uncharacterized protein</fullName>
    </submittedName>
</protein>
<dbReference type="EMBL" id="FR905100">
    <property type="protein sequence ID" value="CDQ76011.1"/>
    <property type="molecule type" value="Genomic_DNA"/>
</dbReference>
<dbReference type="Gene3D" id="2.60.40.60">
    <property type="entry name" value="Cadherins"/>
    <property type="match status" value="1"/>
</dbReference>
<gene>
    <name evidence="9" type="ORF">GSONMT00008049001</name>
</gene>
<reference evidence="9" key="2">
    <citation type="submission" date="2014-03" db="EMBL/GenBank/DDBJ databases">
        <authorList>
            <person name="Genoscope - CEA"/>
        </authorList>
    </citation>
    <scope>NUCLEOTIDE SEQUENCE</scope>
</reference>
<feature type="signal peptide" evidence="8">
    <location>
        <begin position="1"/>
        <end position="19"/>
    </location>
</feature>
<dbReference type="STRING" id="8022.A0A060X954"/>
<keyword evidence="2" id="KW-1003">Cell membrane</keyword>
<sequence length="108" mass="12103">MGTRGLLMTLCLGIVSVSSEELLHRQKRIWIVDSFKIEEARPGPYPYVLGTVQIEKAFRVGFHLHGQGVDLEPRGKLSINTDTGDIVVHGELDYELYQKLKVGENGTH</sequence>
<dbReference type="CDD" id="cd11304">
    <property type="entry name" value="Cadherin_repeat"/>
    <property type="match status" value="1"/>
</dbReference>
<organism evidence="9 10">
    <name type="scientific">Oncorhynchus mykiss</name>
    <name type="common">Rainbow trout</name>
    <name type="synonym">Salmo gairdneri</name>
    <dbReference type="NCBI Taxonomy" id="8022"/>
    <lineage>
        <taxon>Eukaryota</taxon>
        <taxon>Metazoa</taxon>
        <taxon>Chordata</taxon>
        <taxon>Craniata</taxon>
        <taxon>Vertebrata</taxon>
        <taxon>Euteleostomi</taxon>
        <taxon>Actinopterygii</taxon>
        <taxon>Neopterygii</taxon>
        <taxon>Teleostei</taxon>
        <taxon>Protacanthopterygii</taxon>
        <taxon>Salmoniformes</taxon>
        <taxon>Salmonidae</taxon>
        <taxon>Salmoninae</taxon>
        <taxon>Oncorhynchus</taxon>
    </lineage>
</organism>
<evidence type="ECO:0000256" key="1">
    <source>
        <dbReference type="ARBA" id="ARBA00004236"/>
    </source>
</evidence>
<dbReference type="FunFam" id="2.60.40.60:FF:000011">
    <property type="entry name" value="Cadherin 1"/>
    <property type="match status" value="1"/>
</dbReference>
<proteinExistence type="predicted"/>
<dbReference type="Proteomes" id="UP000193380">
    <property type="component" value="Unassembled WGS sequence"/>
</dbReference>
<evidence type="ECO:0000256" key="7">
    <source>
        <dbReference type="ARBA" id="ARBA00023180"/>
    </source>
</evidence>
<evidence type="ECO:0000256" key="2">
    <source>
        <dbReference type="ARBA" id="ARBA00022475"/>
    </source>
</evidence>
<dbReference type="AlphaFoldDB" id="A0A060X954"/>
<comment type="subcellular location">
    <subcellularLocation>
        <location evidence="1">Cell membrane</location>
    </subcellularLocation>
</comment>
<evidence type="ECO:0000256" key="8">
    <source>
        <dbReference type="SAM" id="SignalP"/>
    </source>
</evidence>
<name>A0A060X954_ONCMY</name>
<keyword evidence="6" id="KW-0472">Membrane</keyword>
<reference evidence="9" key="1">
    <citation type="journal article" date="2014" name="Nat. Commun.">
        <title>The rainbow trout genome provides novel insights into evolution after whole-genome duplication in vertebrates.</title>
        <authorList>
            <person name="Berthelot C."/>
            <person name="Brunet F."/>
            <person name="Chalopin D."/>
            <person name="Juanchich A."/>
            <person name="Bernard M."/>
            <person name="Noel B."/>
            <person name="Bento P."/>
            <person name="Da Silva C."/>
            <person name="Labadie K."/>
            <person name="Alberti A."/>
            <person name="Aury J.M."/>
            <person name="Louis A."/>
            <person name="Dehais P."/>
            <person name="Bardou P."/>
            <person name="Montfort J."/>
            <person name="Klopp C."/>
            <person name="Cabau C."/>
            <person name="Gaspin C."/>
            <person name="Thorgaard G.H."/>
            <person name="Boussaha M."/>
            <person name="Quillet E."/>
            <person name="Guyomard R."/>
            <person name="Galiana D."/>
            <person name="Bobe J."/>
            <person name="Volff J.N."/>
            <person name="Genet C."/>
            <person name="Wincker P."/>
            <person name="Jaillon O."/>
            <person name="Roest Crollius H."/>
            <person name="Guiguen Y."/>
        </authorList>
    </citation>
    <scope>NUCLEOTIDE SEQUENCE [LARGE SCALE GENOMIC DNA]</scope>
</reference>
<evidence type="ECO:0000313" key="9">
    <source>
        <dbReference type="EMBL" id="CDQ76011.1"/>
    </source>
</evidence>
<evidence type="ECO:0000256" key="4">
    <source>
        <dbReference type="ARBA" id="ARBA00022837"/>
    </source>
</evidence>
<evidence type="ECO:0000313" key="10">
    <source>
        <dbReference type="Proteomes" id="UP000193380"/>
    </source>
</evidence>
<evidence type="ECO:0000256" key="3">
    <source>
        <dbReference type="ARBA" id="ARBA00022737"/>
    </source>
</evidence>
<keyword evidence="7" id="KW-0325">Glycoprotein</keyword>
<dbReference type="GO" id="GO:0007155">
    <property type="term" value="P:cell adhesion"/>
    <property type="evidence" value="ECO:0007669"/>
    <property type="project" value="UniProtKB-KW"/>
</dbReference>
<keyword evidence="5" id="KW-0130">Cell adhesion</keyword>
<keyword evidence="8" id="KW-0732">Signal</keyword>
<dbReference type="GO" id="GO:0005886">
    <property type="term" value="C:plasma membrane"/>
    <property type="evidence" value="ECO:0007669"/>
    <property type="project" value="UniProtKB-SubCell"/>
</dbReference>